<evidence type="ECO:0000256" key="5">
    <source>
        <dbReference type="ARBA" id="ARBA00023136"/>
    </source>
</evidence>
<reference evidence="7" key="1">
    <citation type="submission" date="2021-01" db="UniProtKB">
        <authorList>
            <consortium name="EnsemblPlants"/>
        </authorList>
    </citation>
    <scope>IDENTIFICATION</scope>
</reference>
<comment type="subcellular location">
    <subcellularLocation>
        <location evidence="1">Membrane</location>
        <topology evidence="1">Multi-pass membrane protein</topology>
    </subcellularLocation>
</comment>
<dbReference type="OMA" id="MWANSSN"/>
<feature type="transmembrane region" description="Helical" evidence="6">
    <location>
        <begin position="185"/>
        <end position="206"/>
    </location>
</feature>
<sequence>MGLVLFIISLLGMIGLSYRIKCLLWVYLVLIVVRIALHLLLMAIGFVSIHNQKAFSIDYSKGEEEYKTEHFADFARNYIDGARWEASRSCLLKYNLCRKFDVYHSSMPPKDFMLAHPVMWGCCQPPASCGYRYQSEQWAVPEAGIQSNDTDCYKYSNNKDVLCSNCDTCKAGFLAFMYGDWVKMIITNSVILGLFLLMIITGVNAIRHMGRNEEKY</sequence>
<evidence type="ECO:0000256" key="2">
    <source>
        <dbReference type="ARBA" id="ARBA00006840"/>
    </source>
</evidence>
<dbReference type="InterPro" id="IPR044991">
    <property type="entry name" value="TET_plant"/>
</dbReference>
<dbReference type="PANTHER" id="PTHR32191">
    <property type="entry name" value="TETRASPANIN-8-RELATED"/>
    <property type="match status" value="1"/>
</dbReference>
<accession>A0A7N0UGT1</accession>
<evidence type="ECO:0000256" key="3">
    <source>
        <dbReference type="ARBA" id="ARBA00022692"/>
    </source>
</evidence>
<organism evidence="7 8">
    <name type="scientific">Kalanchoe fedtschenkoi</name>
    <name type="common">Lavender scallops</name>
    <name type="synonym">South American air plant</name>
    <dbReference type="NCBI Taxonomy" id="63787"/>
    <lineage>
        <taxon>Eukaryota</taxon>
        <taxon>Viridiplantae</taxon>
        <taxon>Streptophyta</taxon>
        <taxon>Embryophyta</taxon>
        <taxon>Tracheophyta</taxon>
        <taxon>Spermatophyta</taxon>
        <taxon>Magnoliopsida</taxon>
        <taxon>eudicotyledons</taxon>
        <taxon>Gunneridae</taxon>
        <taxon>Pentapetalae</taxon>
        <taxon>Saxifragales</taxon>
        <taxon>Crassulaceae</taxon>
        <taxon>Kalanchoe</taxon>
    </lineage>
</organism>
<dbReference type="EnsemblPlants" id="Kaladp0067s0234.1.v1.1">
    <property type="protein sequence ID" value="Kaladp0067s0234.1.v1.1"/>
    <property type="gene ID" value="Kaladp0067s0234.v1.1"/>
</dbReference>
<dbReference type="GO" id="GO:0009734">
    <property type="term" value="P:auxin-activated signaling pathway"/>
    <property type="evidence" value="ECO:0007669"/>
    <property type="project" value="InterPro"/>
</dbReference>
<dbReference type="Pfam" id="PF00335">
    <property type="entry name" value="Tetraspanin"/>
    <property type="match status" value="1"/>
</dbReference>
<name>A0A7N0UGT1_KALFE</name>
<dbReference type="Gramene" id="Kaladp0067s0234.1.v1.1">
    <property type="protein sequence ID" value="Kaladp0067s0234.1.v1.1"/>
    <property type="gene ID" value="Kaladp0067s0234.v1.1"/>
</dbReference>
<evidence type="ECO:0000256" key="4">
    <source>
        <dbReference type="ARBA" id="ARBA00022989"/>
    </source>
</evidence>
<comment type="similarity">
    <text evidence="2">Belongs to the tetraspanin (TM4SF) family.</text>
</comment>
<dbReference type="GO" id="GO:0016020">
    <property type="term" value="C:membrane"/>
    <property type="evidence" value="ECO:0007669"/>
    <property type="project" value="UniProtKB-SubCell"/>
</dbReference>
<proteinExistence type="inferred from homology"/>
<protein>
    <submittedName>
        <fullName evidence="7">Uncharacterized protein</fullName>
    </submittedName>
</protein>
<dbReference type="InterPro" id="IPR018499">
    <property type="entry name" value="Tetraspanin/Peripherin"/>
</dbReference>
<evidence type="ECO:0000256" key="1">
    <source>
        <dbReference type="ARBA" id="ARBA00004141"/>
    </source>
</evidence>
<keyword evidence="3 6" id="KW-0812">Transmembrane</keyword>
<evidence type="ECO:0000256" key="6">
    <source>
        <dbReference type="SAM" id="Phobius"/>
    </source>
</evidence>
<keyword evidence="8" id="KW-1185">Reference proteome</keyword>
<feature type="transmembrane region" description="Helical" evidence="6">
    <location>
        <begin position="29"/>
        <end position="49"/>
    </location>
</feature>
<dbReference type="Proteomes" id="UP000594263">
    <property type="component" value="Unplaced"/>
</dbReference>
<evidence type="ECO:0000313" key="8">
    <source>
        <dbReference type="Proteomes" id="UP000594263"/>
    </source>
</evidence>
<dbReference type="AlphaFoldDB" id="A0A7N0UGT1"/>
<evidence type="ECO:0000313" key="7">
    <source>
        <dbReference type="EnsemblPlants" id="Kaladp0067s0234.1.v1.1"/>
    </source>
</evidence>
<keyword evidence="4 6" id="KW-1133">Transmembrane helix</keyword>
<keyword evidence="5 6" id="KW-0472">Membrane</keyword>